<evidence type="ECO:0008006" key="4">
    <source>
        <dbReference type="Google" id="ProtNLM"/>
    </source>
</evidence>
<evidence type="ECO:0000313" key="2">
    <source>
        <dbReference type="EMBL" id="KAK8846609.1"/>
    </source>
</evidence>
<feature type="region of interest" description="Disordered" evidence="1">
    <location>
        <begin position="138"/>
        <end position="171"/>
    </location>
</feature>
<protein>
    <recommendedName>
        <fullName evidence="4">Velvet domain-containing protein</fullName>
    </recommendedName>
</protein>
<feature type="compositionally biased region" description="Polar residues" evidence="1">
    <location>
        <begin position="154"/>
        <end position="167"/>
    </location>
</feature>
<feature type="compositionally biased region" description="Polar residues" evidence="1">
    <location>
        <begin position="115"/>
        <end position="125"/>
    </location>
</feature>
<evidence type="ECO:0000313" key="3">
    <source>
        <dbReference type="Proteomes" id="UP001388673"/>
    </source>
</evidence>
<sequence length="194" mass="20510">MSDNNNNNNNNNSYYYNSNPGNSTRSNTGGYHSQVQPASQYPSGYPGGYPSRGAPGYYAPTSTGAPSASDPSGSGRHEGYQAIYPPGYQAYGTTYYPGQTSRVSTLRPPLRLSTAGPTGSQTGSQYLSNVLRSPIQFDHQGRPKNIAPAGSGASGQPSTTQSPSGKTPGTAVSIDLSRRLQSTRDFVHVSLDYK</sequence>
<keyword evidence="3" id="KW-1185">Reference proteome</keyword>
<dbReference type="AlphaFoldDB" id="A0AAW0YH37"/>
<proteinExistence type="predicted"/>
<reference evidence="2 3" key="1">
    <citation type="journal article" date="2024" name="bioRxiv">
        <title>Comparative genomics of Cryptococcus and Kwoniella reveals pathogenesis evolution and contrasting karyotype dynamics via intercentromeric recombination or chromosome fusion.</title>
        <authorList>
            <person name="Coelho M.A."/>
            <person name="David-Palma M."/>
            <person name="Shea T."/>
            <person name="Bowers K."/>
            <person name="McGinley-Smith S."/>
            <person name="Mohammad A.W."/>
            <person name="Gnirke A."/>
            <person name="Yurkov A.M."/>
            <person name="Nowrousian M."/>
            <person name="Sun S."/>
            <person name="Cuomo C.A."/>
            <person name="Heitman J."/>
        </authorList>
    </citation>
    <scope>NUCLEOTIDE SEQUENCE [LARGE SCALE GENOMIC DNA]</scope>
    <source>
        <strain evidence="2 3">CBS 13917</strain>
    </source>
</reference>
<feature type="compositionally biased region" description="Polar residues" evidence="1">
    <location>
        <begin position="20"/>
        <end position="36"/>
    </location>
</feature>
<evidence type="ECO:0000256" key="1">
    <source>
        <dbReference type="SAM" id="MobiDB-lite"/>
    </source>
</evidence>
<dbReference type="GeneID" id="92182953"/>
<comment type="caution">
    <text evidence="2">The sequence shown here is derived from an EMBL/GenBank/DDBJ whole genome shotgun (WGS) entry which is preliminary data.</text>
</comment>
<dbReference type="EMBL" id="JBCAWK010000011">
    <property type="protein sequence ID" value="KAK8846609.1"/>
    <property type="molecule type" value="Genomic_DNA"/>
</dbReference>
<accession>A0AAW0YH37</accession>
<feature type="compositionally biased region" description="Low complexity" evidence="1">
    <location>
        <begin position="37"/>
        <end position="74"/>
    </location>
</feature>
<feature type="region of interest" description="Disordered" evidence="1">
    <location>
        <begin position="1"/>
        <end position="81"/>
    </location>
</feature>
<feature type="compositionally biased region" description="Low complexity" evidence="1">
    <location>
        <begin position="1"/>
        <end position="19"/>
    </location>
</feature>
<gene>
    <name evidence="2" type="ORF">IAR55_005695</name>
</gene>
<organism evidence="2 3">
    <name type="scientific">Kwoniella newhampshirensis</name>
    <dbReference type="NCBI Taxonomy" id="1651941"/>
    <lineage>
        <taxon>Eukaryota</taxon>
        <taxon>Fungi</taxon>
        <taxon>Dikarya</taxon>
        <taxon>Basidiomycota</taxon>
        <taxon>Agaricomycotina</taxon>
        <taxon>Tremellomycetes</taxon>
        <taxon>Tremellales</taxon>
        <taxon>Cryptococcaceae</taxon>
        <taxon>Kwoniella</taxon>
    </lineage>
</organism>
<dbReference type="Proteomes" id="UP001388673">
    <property type="component" value="Unassembled WGS sequence"/>
</dbReference>
<dbReference type="KEGG" id="kne:92182953"/>
<dbReference type="RefSeq" id="XP_066800559.1">
    <property type="nucleotide sequence ID" value="XM_066948786.1"/>
</dbReference>
<feature type="region of interest" description="Disordered" evidence="1">
    <location>
        <begin position="95"/>
        <end position="125"/>
    </location>
</feature>
<name>A0AAW0YH37_9TREE</name>